<evidence type="ECO:0000313" key="2">
    <source>
        <dbReference type="EMBL" id="TDS56861.1"/>
    </source>
</evidence>
<feature type="chain" id="PRO_5020290123" evidence="1">
    <location>
        <begin position="20"/>
        <end position="555"/>
    </location>
</feature>
<keyword evidence="1" id="KW-0732">Signal</keyword>
<gene>
    <name evidence="2" type="ORF">C8P70_1189</name>
</gene>
<evidence type="ECO:0000256" key="1">
    <source>
        <dbReference type="SAM" id="SignalP"/>
    </source>
</evidence>
<proteinExistence type="predicted"/>
<comment type="caution">
    <text evidence="2">The sequence shown here is derived from an EMBL/GenBank/DDBJ whole genome shotgun (WGS) entry which is preliminary data.</text>
</comment>
<protein>
    <submittedName>
        <fullName evidence="2">Uncharacterized protein</fullName>
    </submittedName>
</protein>
<accession>A0A4R7ETC5</accession>
<evidence type="ECO:0000313" key="3">
    <source>
        <dbReference type="Proteomes" id="UP000295215"/>
    </source>
</evidence>
<dbReference type="RefSeq" id="WP_133712906.1">
    <property type="nucleotide sequence ID" value="NZ_SOAG01000018.1"/>
</dbReference>
<organism evidence="2 3">
    <name type="scientific">Myroides indicus</name>
    <dbReference type="NCBI Taxonomy" id="1323422"/>
    <lineage>
        <taxon>Bacteria</taxon>
        <taxon>Pseudomonadati</taxon>
        <taxon>Bacteroidota</taxon>
        <taxon>Flavobacteriia</taxon>
        <taxon>Flavobacteriales</taxon>
        <taxon>Flavobacteriaceae</taxon>
        <taxon>Myroides</taxon>
    </lineage>
</organism>
<dbReference type="EMBL" id="SOAG01000018">
    <property type="protein sequence ID" value="TDS56861.1"/>
    <property type="molecule type" value="Genomic_DNA"/>
</dbReference>
<feature type="signal peptide" evidence="1">
    <location>
        <begin position="1"/>
        <end position="19"/>
    </location>
</feature>
<keyword evidence="3" id="KW-1185">Reference proteome</keyword>
<name>A0A4R7ETC5_9FLAO</name>
<dbReference type="OrthoDB" id="1247310at2"/>
<reference evidence="2 3" key="1">
    <citation type="submission" date="2019-03" db="EMBL/GenBank/DDBJ databases">
        <title>Genomic Encyclopedia of Archaeal and Bacterial Type Strains, Phase II (KMG-II): from individual species to whole genera.</title>
        <authorList>
            <person name="Goeker M."/>
        </authorList>
    </citation>
    <scope>NUCLEOTIDE SEQUENCE [LARGE SCALE GENOMIC DNA]</scope>
    <source>
        <strain evidence="2 3">DSM 28213</strain>
    </source>
</reference>
<dbReference type="AlphaFoldDB" id="A0A4R7ETC5"/>
<sequence>MRKITLIAALLGSAYFAQAQVGINTDAPKTSAYLDVEATDKGILIPRVALRSTDVFAPITGDKEQSLLIFNTETAGTGATAVKPGFYYWRIPATGPSFWERVASGTDLKDLIGSASADMTKILELLKEAYPSNNLVDPANDGPTHGGGMVYEPGDGTPTNPAKITYVYYDNTTNTYVKQDITNDFSQIIAAAESKTLLVKNAKYQYYVSETYLVANNGTVPDQTVVDTWTDTTFPAGVYYIDVIGGVVNNFSELVSNNQVTVGGNTYNSIQEYIENISQDAMQDGVTRIIIDQTTGEATFQTWDSTSNQWINVNNSSFSEIVRDNETVTTLTKEGTVGAVGDEIKYTYVSEDNTATVITLTADVLNSITNNENVKNEISKIINAGGNVYYGDHDGDVNTPDVFYTIDASGNKVAINISSTVVNTIINASQEQINQIKNVLGDVITNSSNTSVFTGDTYVDNGVTYYVYKGEFETTVTANTARTTGITLDQDAHKILFINLDYGTGMVAPVTDVVVTGTSVTLKIGVGKNYNVIATTDTAATVIVEFASTVKPAGI</sequence>
<dbReference type="Proteomes" id="UP000295215">
    <property type="component" value="Unassembled WGS sequence"/>
</dbReference>